<dbReference type="Proteomes" id="UP000264719">
    <property type="component" value="Unassembled WGS sequence"/>
</dbReference>
<sequence length="153" mass="16244">MGLTNCRECGHQISEAAKTCPSCGLDNPGPSGVWIGRLKMAGGAVVLLLVVIFVMRNFGGQMLSTCNVLAVRNAEDAFIVNGEFDYGIVTHVTAGLDGAGREVEISVRLETSEGDFTRKTRVAIGDKGQRSVQVQFPEPTIGGKVDRSVASCR</sequence>
<dbReference type="AlphaFoldDB" id="A0A348WHL9"/>
<name>A0A348WHL9_9RHOB</name>
<reference evidence="3 4" key="1">
    <citation type="journal article" date="2018" name="Nat. Biotechnol.">
        <title>A standardized bacterial taxonomy based on genome phylogeny substantially revises the tree of life.</title>
        <authorList>
            <person name="Parks D.H."/>
            <person name="Chuvochina M."/>
            <person name="Waite D.W."/>
            <person name="Rinke C."/>
            <person name="Skarshewski A."/>
            <person name="Chaumeil P.A."/>
            <person name="Hugenholtz P."/>
        </authorList>
    </citation>
    <scope>NUCLEOTIDE SEQUENCE [LARGE SCALE GENOMIC DNA]</scope>
    <source>
        <strain evidence="3">UBA9169</strain>
    </source>
</reference>
<accession>A0A348WHL9</accession>
<dbReference type="InterPro" id="IPR026870">
    <property type="entry name" value="Zinc_ribbon_dom"/>
</dbReference>
<evidence type="ECO:0000256" key="1">
    <source>
        <dbReference type="SAM" id="Phobius"/>
    </source>
</evidence>
<organism evidence="3 4">
    <name type="scientific">Roseovarius nubinhibens</name>
    <dbReference type="NCBI Taxonomy" id="314263"/>
    <lineage>
        <taxon>Bacteria</taxon>
        <taxon>Pseudomonadati</taxon>
        <taxon>Pseudomonadota</taxon>
        <taxon>Alphaproteobacteria</taxon>
        <taxon>Rhodobacterales</taxon>
        <taxon>Roseobacteraceae</taxon>
        <taxon>Roseovarius</taxon>
    </lineage>
</organism>
<protein>
    <recommendedName>
        <fullName evidence="2">Zinc-ribbon domain-containing protein</fullName>
    </recommendedName>
</protein>
<evidence type="ECO:0000313" key="3">
    <source>
        <dbReference type="EMBL" id="HAR54031.1"/>
    </source>
</evidence>
<proteinExistence type="predicted"/>
<feature type="domain" description="Zinc-ribbon" evidence="2">
    <location>
        <begin position="6"/>
        <end position="24"/>
    </location>
</feature>
<keyword evidence="1" id="KW-0472">Membrane</keyword>
<comment type="caution">
    <text evidence="3">The sequence shown here is derived from an EMBL/GenBank/DDBJ whole genome shotgun (WGS) entry which is preliminary data.</text>
</comment>
<dbReference type="Pfam" id="PF13240">
    <property type="entry name" value="Zn_Ribbon_1"/>
    <property type="match status" value="1"/>
</dbReference>
<evidence type="ECO:0000259" key="2">
    <source>
        <dbReference type="Pfam" id="PF13240"/>
    </source>
</evidence>
<keyword evidence="1" id="KW-0812">Transmembrane</keyword>
<keyword evidence="1" id="KW-1133">Transmembrane helix</keyword>
<feature type="transmembrane region" description="Helical" evidence="1">
    <location>
        <begin position="34"/>
        <end position="55"/>
    </location>
</feature>
<dbReference type="RefSeq" id="WP_339852968.1">
    <property type="nucleotide sequence ID" value="NZ_CAXAXR010000004.1"/>
</dbReference>
<evidence type="ECO:0000313" key="4">
    <source>
        <dbReference type="Proteomes" id="UP000264719"/>
    </source>
</evidence>
<dbReference type="EMBL" id="DMVW01000185">
    <property type="protein sequence ID" value="HAR54031.1"/>
    <property type="molecule type" value="Genomic_DNA"/>
</dbReference>
<gene>
    <name evidence="3" type="ORF">DCS45_19455</name>
</gene>